<feature type="region of interest" description="Disordered" evidence="2">
    <location>
        <begin position="106"/>
        <end position="125"/>
    </location>
</feature>
<dbReference type="Proteomes" id="UP001589747">
    <property type="component" value="Unassembled WGS sequence"/>
</dbReference>
<keyword evidence="3" id="KW-0732">Signal</keyword>
<protein>
    <submittedName>
        <fullName evidence="5">N-acetylmuramoyl-L-alanine amidase</fullName>
    </submittedName>
</protein>
<dbReference type="RefSeq" id="WP_377495119.1">
    <property type="nucleotide sequence ID" value="NZ_JBHMDO010000024.1"/>
</dbReference>
<dbReference type="CDD" id="cd02696">
    <property type="entry name" value="MurNAc-LAA"/>
    <property type="match status" value="1"/>
</dbReference>
<sequence length="240" mass="26942">MRIHRPHRRLPIGFRAATSCFLLVLLLFPVASASAGPMPEPEYKRALPAAEVLIDVGHGGIDSGTVYKDLLEKDINLAIGKKLYLLLRASHIRAVMNRDGDYALSDDNRWHGSRSRHQRDLSQRSELSRELDTSIVVSLHVNWANNRSASGPLVLHQREGHSAMLADYIQHALNVQQHTSAMPRIGKPYYLLNTIRQPAVIVEMGFMSNERDRAMLTDPRAQLQIADAIASGVRNYILLR</sequence>
<dbReference type="SUPFAM" id="SSF53187">
    <property type="entry name" value="Zn-dependent exopeptidases"/>
    <property type="match status" value="1"/>
</dbReference>
<evidence type="ECO:0000313" key="5">
    <source>
        <dbReference type="EMBL" id="MFB9327128.1"/>
    </source>
</evidence>
<evidence type="ECO:0000313" key="6">
    <source>
        <dbReference type="Proteomes" id="UP001589747"/>
    </source>
</evidence>
<accession>A0ABV5KPG7</accession>
<dbReference type="Gene3D" id="3.40.630.40">
    <property type="entry name" value="Zn-dependent exopeptidases"/>
    <property type="match status" value="1"/>
</dbReference>
<keyword evidence="1" id="KW-0378">Hydrolase</keyword>
<proteinExistence type="predicted"/>
<name>A0ABV5KPG7_9BACL</name>
<feature type="chain" id="PRO_5047537989" evidence="3">
    <location>
        <begin position="36"/>
        <end position="240"/>
    </location>
</feature>
<dbReference type="InterPro" id="IPR050695">
    <property type="entry name" value="N-acetylmuramoyl_amidase_3"/>
</dbReference>
<organism evidence="5 6">
    <name type="scientific">Paenibacillus aurantiacus</name>
    <dbReference type="NCBI Taxonomy" id="1936118"/>
    <lineage>
        <taxon>Bacteria</taxon>
        <taxon>Bacillati</taxon>
        <taxon>Bacillota</taxon>
        <taxon>Bacilli</taxon>
        <taxon>Bacillales</taxon>
        <taxon>Paenibacillaceae</taxon>
        <taxon>Paenibacillus</taxon>
    </lineage>
</organism>
<comment type="caution">
    <text evidence="5">The sequence shown here is derived from an EMBL/GenBank/DDBJ whole genome shotgun (WGS) entry which is preliminary data.</text>
</comment>
<dbReference type="PANTHER" id="PTHR30404">
    <property type="entry name" value="N-ACETYLMURAMOYL-L-ALANINE AMIDASE"/>
    <property type="match status" value="1"/>
</dbReference>
<dbReference type="SMART" id="SM00646">
    <property type="entry name" value="Ami_3"/>
    <property type="match status" value="1"/>
</dbReference>
<evidence type="ECO:0000256" key="1">
    <source>
        <dbReference type="ARBA" id="ARBA00022801"/>
    </source>
</evidence>
<dbReference type="InterPro" id="IPR002508">
    <property type="entry name" value="MurNAc-LAA_cat"/>
</dbReference>
<dbReference type="PANTHER" id="PTHR30404:SF0">
    <property type="entry name" value="N-ACETYLMURAMOYL-L-ALANINE AMIDASE AMIC"/>
    <property type="match status" value="1"/>
</dbReference>
<evidence type="ECO:0000259" key="4">
    <source>
        <dbReference type="SMART" id="SM00646"/>
    </source>
</evidence>
<keyword evidence="6" id="KW-1185">Reference proteome</keyword>
<gene>
    <name evidence="5" type="ORF">ACFFSY_14470</name>
</gene>
<evidence type="ECO:0000256" key="2">
    <source>
        <dbReference type="SAM" id="MobiDB-lite"/>
    </source>
</evidence>
<feature type="domain" description="MurNAc-LAA" evidence="4">
    <location>
        <begin position="125"/>
        <end position="234"/>
    </location>
</feature>
<evidence type="ECO:0000256" key="3">
    <source>
        <dbReference type="SAM" id="SignalP"/>
    </source>
</evidence>
<feature type="signal peptide" evidence="3">
    <location>
        <begin position="1"/>
        <end position="35"/>
    </location>
</feature>
<reference evidence="5 6" key="1">
    <citation type="submission" date="2024-09" db="EMBL/GenBank/DDBJ databases">
        <authorList>
            <person name="Sun Q."/>
            <person name="Mori K."/>
        </authorList>
    </citation>
    <scope>NUCLEOTIDE SEQUENCE [LARGE SCALE GENOMIC DNA]</scope>
    <source>
        <strain evidence="5 6">TISTR 2452</strain>
    </source>
</reference>
<dbReference type="EMBL" id="JBHMDO010000024">
    <property type="protein sequence ID" value="MFB9327128.1"/>
    <property type="molecule type" value="Genomic_DNA"/>
</dbReference>
<dbReference type="Pfam" id="PF01520">
    <property type="entry name" value="Amidase_3"/>
    <property type="match status" value="1"/>
</dbReference>